<dbReference type="InterPro" id="IPR027417">
    <property type="entry name" value="P-loop_NTPase"/>
</dbReference>
<gene>
    <name evidence="4" type="ORF">CTheo_6528</name>
</gene>
<dbReference type="InterPro" id="IPR011990">
    <property type="entry name" value="TPR-like_helical_dom_sf"/>
</dbReference>
<comment type="caution">
    <text evidence="4">The sequence shown here is derived from an EMBL/GenBank/DDBJ whole genome shotgun (WGS) entry which is preliminary data.</text>
</comment>
<protein>
    <submittedName>
        <fullName evidence="4">Kinesin light chain</fullName>
    </submittedName>
</protein>
<organism evidence="4 5">
    <name type="scientific">Ceratobasidium theobromae</name>
    <dbReference type="NCBI Taxonomy" id="1582974"/>
    <lineage>
        <taxon>Eukaryota</taxon>
        <taxon>Fungi</taxon>
        <taxon>Dikarya</taxon>
        <taxon>Basidiomycota</taxon>
        <taxon>Agaricomycotina</taxon>
        <taxon>Agaricomycetes</taxon>
        <taxon>Cantharellales</taxon>
        <taxon>Ceratobasidiaceae</taxon>
        <taxon>Ceratobasidium</taxon>
    </lineage>
</organism>
<dbReference type="PANTHER" id="PTHR46082">
    <property type="entry name" value="ATP/GTP-BINDING PROTEIN-RELATED"/>
    <property type="match status" value="1"/>
</dbReference>
<name>A0A5N5QET8_9AGAM</name>
<evidence type="ECO:0000256" key="1">
    <source>
        <dbReference type="ARBA" id="ARBA00023098"/>
    </source>
</evidence>
<reference evidence="4 5" key="1">
    <citation type="journal article" date="2019" name="Fungal Biol. Biotechnol.">
        <title>Draft genome sequence of fastidious pathogen Ceratobasidium theobromae, which causes vascular-streak dieback in Theobroma cacao.</title>
        <authorList>
            <person name="Ali S.S."/>
            <person name="Asman A."/>
            <person name="Shao J."/>
            <person name="Firmansyah A.P."/>
            <person name="Susilo A.W."/>
            <person name="Rosmana A."/>
            <person name="McMahon P."/>
            <person name="Junaid M."/>
            <person name="Guest D."/>
            <person name="Kheng T.Y."/>
            <person name="Meinhardt L.W."/>
            <person name="Bailey B.A."/>
        </authorList>
    </citation>
    <scope>NUCLEOTIDE SEQUENCE [LARGE SCALE GENOMIC DNA]</scope>
    <source>
        <strain evidence="4 5">CT2</strain>
    </source>
</reference>
<dbReference type="SUPFAM" id="SSF48452">
    <property type="entry name" value="TPR-like"/>
    <property type="match status" value="5"/>
</dbReference>
<dbReference type="InterPro" id="IPR053137">
    <property type="entry name" value="NLR-like"/>
</dbReference>
<dbReference type="PROSITE" id="PS51635">
    <property type="entry name" value="PNPLA"/>
    <property type="match status" value="1"/>
</dbReference>
<proteinExistence type="predicted"/>
<dbReference type="SMART" id="SM00028">
    <property type="entry name" value="TPR"/>
    <property type="match status" value="9"/>
</dbReference>
<dbReference type="GO" id="GO:0046486">
    <property type="term" value="P:glycerolipid metabolic process"/>
    <property type="evidence" value="ECO:0007669"/>
    <property type="project" value="UniProtKB-ARBA"/>
</dbReference>
<keyword evidence="1" id="KW-0443">Lipid metabolism</keyword>
<dbReference type="InterPro" id="IPR019734">
    <property type="entry name" value="TPR_rpt"/>
</dbReference>
<feature type="short sequence motif" description="GXGXXG" evidence="2">
    <location>
        <begin position="5"/>
        <end position="10"/>
    </location>
</feature>
<dbReference type="Gene3D" id="3.40.50.300">
    <property type="entry name" value="P-loop containing nucleotide triphosphate hydrolases"/>
    <property type="match status" value="1"/>
</dbReference>
<dbReference type="Gene3D" id="1.25.40.10">
    <property type="entry name" value="Tetratricopeptide repeat domain"/>
    <property type="match status" value="4"/>
</dbReference>
<evidence type="ECO:0000313" key="5">
    <source>
        <dbReference type="Proteomes" id="UP000383932"/>
    </source>
</evidence>
<dbReference type="SUPFAM" id="SSF52540">
    <property type="entry name" value="P-loop containing nucleoside triphosphate hydrolases"/>
    <property type="match status" value="1"/>
</dbReference>
<dbReference type="InterPro" id="IPR002641">
    <property type="entry name" value="PNPLA_dom"/>
</dbReference>
<dbReference type="Gene3D" id="3.40.1090.10">
    <property type="entry name" value="Cytosolic phospholipase A2 catalytic domain"/>
    <property type="match status" value="1"/>
</dbReference>
<dbReference type="Pfam" id="PF01734">
    <property type="entry name" value="Patatin"/>
    <property type="match status" value="1"/>
</dbReference>
<evidence type="ECO:0000256" key="2">
    <source>
        <dbReference type="PROSITE-ProRule" id="PRU01161"/>
    </source>
</evidence>
<feature type="short sequence motif" description="DGA/G" evidence="2">
    <location>
        <begin position="191"/>
        <end position="193"/>
    </location>
</feature>
<sequence length="1406" mass="156828">MKLDGGGIRGLSSLLILRECMGRLQQELGLSKPPNVHEYFDVIGGTGTGGISAVMLGRLKLPLDQAIEQFAKLGKNVFSDKKNFGSSSSGAFKSTKLRQALKDIIRTATGNENETMMDCPPDGGGCKTVVFAMSKHNMNAGIPRAFRSYQAATNQMPDCAIWEALCAATAHPDLFKSMTIGKTPFQESFVDGALGCSNPLAHVLSETKLIYPGRYVGCIVSIGSGHARTIHIPKSSSFQRLLPTHVLEVMKGIATDSERVAEDMAIRFSGTQDVYFRFNVDQGLQCVELGDWERLGEVTSHTRAYIEHPVVSGSIGKSAIAIKAKAKKILVAHIDGQLPVATVDQINYTDFKMCPLPTSLFVGRKELVQRGASYFLGDATNQKVFVLHGLGGAGKTQTALQIVKQTQDTWLDIVYVDAASTDTLEASLTEFATFKRIGDTHKDTLRWLATHNHRWLLVVDNVDNPEVNILDYLPQCSHGSVLITTRNKGLVDLAIGPDSDRDVSLMEPAEALRLLLKASRMENMDLTEDDSQVARRLVEAFGYLPLAIVQAGGYIHKNRCSFSQYYELYSNYPEKMLRQHNQLRMRLDKYERTIFDTWVPSYTLLSLRAQQMFWLFAYMQRDRITQEIFRRASLNANAFDPVIPLLDSEAEIYNDVKSFLSSFLDSNGDWDTNAFLTVIGEILSYSLVEFDRANQVYVLHPLVQTWVRAMIPHQEKAGLHTAYVLASSLNWFESDEDYVFCRSIQLHLAAVLPHCSEISSDVIAYFAGVFVKNGCWGRASPLQESVLQTRRQALGEEHPATLLAMSNLAGTYHEQGRLKEAEALQLCVINIGGRELVEDNRLMLTVKSNLAATYFSQGLLEQAAGLQVQVLDSRKRLLGEKNPDTLNAMYNLALTYLGQGLLKKGEDLLVRVLDERRQELGDNHPFTLAAMSNLANTYALQNKEKQAEELQQRALDGRKQELGEDHPDSLLAMVNLSQAYIQRGLHKQAEELLVQALRAMRDVFGKEHPHTLSAEYNLAMMHLGEGRLKDAEELGIQVLEKRKRVLGEGHPDTLDAMRCLAKAYRAQRLSERAVRVELEMIDVKKRVLGEGHPDTLSLMHKLGQTYLKQYLTKQAAEVLGPLFIASKKSLGEEHPETLKAMINLGEACYQQGCLDQAERLQAGALEIGIRVLGTEHPTVLMALFNTATINLSRGLFKQAEERYTKVLDARKRILGDEHPDTLSSMTNLAIAYREQGHLKQAEMIQVKALEASKRVLGLEHRDTLAAMYNLACTYNAQQSFKQAEKLMEQALDAMKRVLSENDPHTLSAMNALAAIYSAQGLQEQATKLFVKLLNTRKRVLGPTHPYTLNTLNNLAACYFAQGLCEKAVDLQVQLVDARKQVYGQDHPQTQRAISMLRTILESYTPV</sequence>
<dbReference type="PANTHER" id="PTHR46082:SF6">
    <property type="entry name" value="AAA+ ATPASE DOMAIN-CONTAINING PROTEIN-RELATED"/>
    <property type="match status" value="1"/>
</dbReference>
<keyword evidence="5" id="KW-1185">Reference proteome</keyword>
<dbReference type="Proteomes" id="UP000383932">
    <property type="component" value="Unassembled WGS sequence"/>
</dbReference>
<comment type="caution">
    <text evidence="2">Lacks conserved residue(s) required for the propagation of feature annotation.</text>
</comment>
<feature type="domain" description="PNPLA" evidence="3">
    <location>
        <begin position="1"/>
        <end position="204"/>
    </location>
</feature>
<evidence type="ECO:0000259" key="3">
    <source>
        <dbReference type="PROSITE" id="PS51635"/>
    </source>
</evidence>
<dbReference type="GO" id="GO:0043531">
    <property type="term" value="F:ADP binding"/>
    <property type="evidence" value="ECO:0007669"/>
    <property type="project" value="InterPro"/>
</dbReference>
<dbReference type="InterPro" id="IPR002182">
    <property type="entry name" value="NB-ARC"/>
</dbReference>
<dbReference type="Pfam" id="PF00931">
    <property type="entry name" value="NB-ARC"/>
    <property type="match status" value="1"/>
</dbReference>
<evidence type="ECO:0000313" key="4">
    <source>
        <dbReference type="EMBL" id="KAB5590033.1"/>
    </source>
</evidence>
<dbReference type="EMBL" id="SSOP01000205">
    <property type="protein sequence ID" value="KAB5590033.1"/>
    <property type="molecule type" value="Genomic_DNA"/>
</dbReference>
<dbReference type="InterPro" id="IPR016035">
    <property type="entry name" value="Acyl_Trfase/lysoPLipase"/>
</dbReference>
<dbReference type="Pfam" id="PF13374">
    <property type="entry name" value="TPR_10"/>
    <property type="match status" value="4"/>
</dbReference>
<dbReference type="OrthoDB" id="3259098at2759"/>
<dbReference type="SUPFAM" id="SSF52151">
    <property type="entry name" value="FabD/lysophospholipase-like"/>
    <property type="match status" value="1"/>
</dbReference>
<accession>A0A5N5QET8</accession>
<dbReference type="Pfam" id="PF13424">
    <property type="entry name" value="TPR_12"/>
    <property type="match status" value="5"/>
</dbReference>